<evidence type="ECO:0000313" key="2">
    <source>
        <dbReference type="Proteomes" id="UP001270362"/>
    </source>
</evidence>
<name>A0AAE0XLQ0_9PEZI</name>
<protein>
    <submittedName>
        <fullName evidence="1">Uncharacterized protein</fullName>
    </submittedName>
</protein>
<proteinExistence type="predicted"/>
<evidence type="ECO:0000313" key="1">
    <source>
        <dbReference type="EMBL" id="KAK3695551.1"/>
    </source>
</evidence>
<dbReference type="Proteomes" id="UP001270362">
    <property type="component" value="Unassembled WGS sequence"/>
</dbReference>
<sequence length="78" mass="9094">MGPVANEIQREYSCGHFKWLASKQCSEFKEKRKRCPPNITDFEERPNDICGECKPKTHPEGMIAFMNKMSSKRQLCQL</sequence>
<gene>
    <name evidence="1" type="ORF">B0T22DRAFT_478205</name>
</gene>
<comment type="caution">
    <text evidence="1">The sequence shown here is derived from an EMBL/GenBank/DDBJ whole genome shotgun (WGS) entry which is preliminary data.</text>
</comment>
<reference evidence="1" key="1">
    <citation type="journal article" date="2023" name="Mol. Phylogenet. Evol.">
        <title>Genome-scale phylogeny and comparative genomics of the fungal order Sordariales.</title>
        <authorList>
            <person name="Hensen N."/>
            <person name="Bonometti L."/>
            <person name="Westerberg I."/>
            <person name="Brannstrom I.O."/>
            <person name="Guillou S."/>
            <person name="Cros-Aarteil S."/>
            <person name="Calhoun S."/>
            <person name="Haridas S."/>
            <person name="Kuo A."/>
            <person name="Mondo S."/>
            <person name="Pangilinan J."/>
            <person name="Riley R."/>
            <person name="LaButti K."/>
            <person name="Andreopoulos B."/>
            <person name="Lipzen A."/>
            <person name="Chen C."/>
            <person name="Yan M."/>
            <person name="Daum C."/>
            <person name="Ng V."/>
            <person name="Clum A."/>
            <person name="Steindorff A."/>
            <person name="Ohm R.A."/>
            <person name="Martin F."/>
            <person name="Silar P."/>
            <person name="Natvig D.O."/>
            <person name="Lalanne C."/>
            <person name="Gautier V."/>
            <person name="Ament-Velasquez S.L."/>
            <person name="Kruys A."/>
            <person name="Hutchinson M.I."/>
            <person name="Powell A.J."/>
            <person name="Barry K."/>
            <person name="Miller A.N."/>
            <person name="Grigoriev I.V."/>
            <person name="Debuchy R."/>
            <person name="Gladieux P."/>
            <person name="Hiltunen Thoren M."/>
            <person name="Johannesson H."/>
        </authorList>
    </citation>
    <scope>NUCLEOTIDE SEQUENCE</scope>
    <source>
        <strain evidence="1">CBS 314.62</strain>
    </source>
</reference>
<organism evidence="1 2">
    <name type="scientific">Podospora appendiculata</name>
    <dbReference type="NCBI Taxonomy" id="314037"/>
    <lineage>
        <taxon>Eukaryota</taxon>
        <taxon>Fungi</taxon>
        <taxon>Dikarya</taxon>
        <taxon>Ascomycota</taxon>
        <taxon>Pezizomycotina</taxon>
        <taxon>Sordariomycetes</taxon>
        <taxon>Sordariomycetidae</taxon>
        <taxon>Sordariales</taxon>
        <taxon>Podosporaceae</taxon>
        <taxon>Podospora</taxon>
    </lineage>
</organism>
<dbReference type="EMBL" id="JAULSO010000001">
    <property type="protein sequence ID" value="KAK3695551.1"/>
    <property type="molecule type" value="Genomic_DNA"/>
</dbReference>
<reference evidence="1" key="2">
    <citation type="submission" date="2023-06" db="EMBL/GenBank/DDBJ databases">
        <authorList>
            <consortium name="Lawrence Berkeley National Laboratory"/>
            <person name="Haridas S."/>
            <person name="Hensen N."/>
            <person name="Bonometti L."/>
            <person name="Westerberg I."/>
            <person name="Brannstrom I.O."/>
            <person name="Guillou S."/>
            <person name="Cros-Aarteil S."/>
            <person name="Calhoun S."/>
            <person name="Kuo A."/>
            <person name="Mondo S."/>
            <person name="Pangilinan J."/>
            <person name="Riley R."/>
            <person name="Labutti K."/>
            <person name="Andreopoulos B."/>
            <person name="Lipzen A."/>
            <person name="Chen C."/>
            <person name="Yanf M."/>
            <person name="Daum C."/>
            <person name="Ng V."/>
            <person name="Clum A."/>
            <person name="Steindorff A."/>
            <person name="Ohm R."/>
            <person name="Martin F."/>
            <person name="Silar P."/>
            <person name="Natvig D."/>
            <person name="Lalanne C."/>
            <person name="Gautier V."/>
            <person name="Ament-Velasquez S.L."/>
            <person name="Kruys A."/>
            <person name="Hutchinson M.I."/>
            <person name="Powell A.J."/>
            <person name="Barry K."/>
            <person name="Miller A.N."/>
            <person name="Grigoriev I.V."/>
            <person name="Debuchy R."/>
            <person name="Gladieux P."/>
            <person name="Thoren M.H."/>
            <person name="Johannesson H."/>
        </authorList>
    </citation>
    <scope>NUCLEOTIDE SEQUENCE</scope>
    <source>
        <strain evidence="1">CBS 314.62</strain>
    </source>
</reference>
<dbReference type="AlphaFoldDB" id="A0AAE0XLQ0"/>
<keyword evidence="2" id="KW-1185">Reference proteome</keyword>
<accession>A0AAE0XLQ0</accession>